<evidence type="ECO:0000313" key="4">
    <source>
        <dbReference type="Proteomes" id="UP001188597"/>
    </source>
</evidence>
<evidence type="ECO:0000313" key="3">
    <source>
        <dbReference type="EMBL" id="KAK3006189.1"/>
    </source>
</evidence>
<accession>A0AA88VFA1</accession>
<dbReference type="AlphaFoldDB" id="A0AA88VFA1"/>
<feature type="domain" description="UBA" evidence="2">
    <location>
        <begin position="16"/>
        <end position="64"/>
    </location>
</feature>
<dbReference type="Proteomes" id="UP001188597">
    <property type="component" value="Unassembled WGS sequence"/>
</dbReference>
<reference evidence="3" key="1">
    <citation type="submission" date="2022-12" db="EMBL/GenBank/DDBJ databases">
        <title>Draft genome assemblies for two species of Escallonia (Escalloniales).</title>
        <authorList>
            <person name="Chanderbali A."/>
            <person name="Dervinis C."/>
            <person name="Anghel I."/>
            <person name="Soltis D."/>
            <person name="Soltis P."/>
            <person name="Zapata F."/>
        </authorList>
    </citation>
    <scope>NUCLEOTIDE SEQUENCE</scope>
    <source>
        <strain evidence="3">UCBG64.0493</strain>
        <tissue evidence="3">Leaf</tissue>
    </source>
</reference>
<dbReference type="SUPFAM" id="SSF46934">
    <property type="entry name" value="UBA-like"/>
    <property type="match status" value="1"/>
</dbReference>
<proteinExistence type="predicted"/>
<evidence type="ECO:0000256" key="1">
    <source>
        <dbReference type="SAM" id="MobiDB-lite"/>
    </source>
</evidence>
<dbReference type="InterPro" id="IPR009060">
    <property type="entry name" value="UBA-like_sf"/>
</dbReference>
<dbReference type="Gene3D" id="1.10.8.10">
    <property type="entry name" value="DNA helicase RuvA subunit, C-terminal domain"/>
    <property type="match status" value="1"/>
</dbReference>
<feature type="region of interest" description="Disordered" evidence="1">
    <location>
        <begin position="65"/>
        <end position="90"/>
    </location>
</feature>
<protein>
    <recommendedName>
        <fullName evidence="2">UBA domain-containing protein</fullName>
    </recommendedName>
</protein>
<gene>
    <name evidence="3" type="ORF">RJ639_015805</name>
</gene>
<dbReference type="Pfam" id="PF22562">
    <property type="entry name" value="UBA_7"/>
    <property type="match status" value="1"/>
</dbReference>
<keyword evidence="4" id="KW-1185">Reference proteome</keyword>
<name>A0AA88VFA1_9ASTE</name>
<comment type="caution">
    <text evidence="3">The sequence shown here is derived from an EMBL/GenBank/DDBJ whole genome shotgun (WGS) entry which is preliminary data.</text>
</comment>
<dbReference type="InterPro" id="IPR015940">
    <property type="entry name" value="UBA"/>
</dbReference>
<sequence length="102" mass="11629">MAARTWKQGMPELGKWKDKRGWRRKKMEMQQFLSMGFPNELASQALAATDGKSSVKATEWILNHKSLPPDPTPAQNLVPHNPSLTPSQSKINHFFHFQSSKK</sequence>
<evidence type="ECO:0000259" key="2">
    <source>
        <dbReference type="PROSITE" id="PS50030"/>
    </source>
</evidence>
<dbReference type="PROSITE" id="PS50030">
    <property type="entry name" value="UBA"/>
    <property type="match status" value="1"/>
</dbReference>
<organism evidence="3 4">
    <name type="scientific">Escallonia herrerae</name>
    <dbReference type="NCBI Taxonomy" id="1293975"/>
    <lineage>
        <taxon>Eukaryota</taxon>
        <taxon>Viridiplantae</taxon>
        <taxon>Streptophyta</taxon>
        <taxon>Embryophyta</taxon>
        <taxon>Tracheophyta</taxon>
        <taxon>Spermatophyta</taxon>
        <taxon>Magnoliopsida</taxon>
        <taxon>eudicotyledons</taxon>
        <taxon>Gunneridae</taxon>
        <taxon>Pentapetalae</taxon>
        <taxon>asterids</taxon>
        <taxon>campanulids</taxon>
        <taxon>Escalloniales</taxon>
        <taxon>Escalloniaceae</taxon>
        <taxon>Escallonia</taxon>
    </lineage>
</organism>
<dbReference type="EMBL" id="JAVXUP010002026">
    <property type="protein sequence ID" value="KAK3006189.1"/>
    <property type="molecule type" value="Genomic_DNA"/>
</dbReference>